<reference evidence="2" key="1">
    <citation type="submission" date="2015-01" db="EMBL/GenBank/DDBJ databases">
        <authorList>
            <person name="Manzoor Shahid"/>
            <person name="Zubair Saima"/>
        </authorList>
    </citation>
    <scope>NUCLEOTIDE SEQUENCE [LARGE SCALE GENOMIC DNA]</scope>
    <source>
        <strain evidence="2">V1</strain>
    </source>
</reference>
<dbReference type="Proteomes" id="UP000042527">
    <property type="component" value="Unassembled WGS sequence"/>
</dbReference>
<proteinExistence type="predicted"/>
<protein>
    <submittedName>
        <fullName evidence="1">Uncharacterized protein</fullName>
    </submittedName>
</protein>
<dbReference type="RefSeq" id="WP_002698599.1">
    <property type="nucleotide sequence ID" value="NZ_CP031394.1"/>
</dbReference>
<organism evidence="1 2">
    <name type="scientific">Treponema phagedenis</name>
    <dbReference type="NCBI Taxonomy" id="162"/>
    <lineage>
        <taxon>Bacteria</taxon>
        <taxon>Pseudomonadati</taxon>
        <taxon>Spirochaetota</taxon>
        <taxon>Spirochaetia</taxon>
        <taxon>Spirochaetales</taxon>
        <taxon>Treponemataceae</taxon>
        <taxon>Treponema</taxon>
    </lineage>
</organism>
<evidence type="ECO:0000313" key="1">
    <source>
        <dbReference type="EMBL" id="CEM61006.1"/>
    </source>
</evidence>
<name>A0A0B7GWL4_TREPH</name>
<evidence type="ECO:0000313" key="2">
    <source>
        <dbReference type="Proteomes" id="UP000042527"/>
    </source>
</evidence>
<keyword evidence="2" id="KW-1185">Reference proteome</keyword>
<accession>A0A0B7GWL4</accession>
<dbReference type="OrthoDB" id="361028at2"/>
<sequence length="163" mass="19140">MLVEDHIISELIMSISKHYADTVATRFLRPLFAAILSDIDIARHISDLTEHADDFIIQGFHLDELYEDIIALSRFIFLVRRDILPHLRTLAEENIRMDSIDRVYRNMAFHALPTNITILAELLYSLYERAIAYDKKQSRKKGKKPIAHRFSELENVKKLIEKY</sequence>
<dbReference type="AlphaFoldDB" id="A0A0B7GWL4"/>
<dbReference type="EMBL" id="CDNC01000005">
    <property type="protein sequence ID" value="CEM61006.1"/>
    <property type="molecule type" value="Genomic_DNA"/>
</dbReference>
<gene>
    <name evidence="1" type="ORF">TPHV1_130044</name>
</gene>